<dbReference type="EMBL" id="JADIML010000263">
    <property type="protein sequence ID" value="MBO8464107.1"/>
    <property type="molecule type" value="Genomic_DNA"/>
</dbReference>
<feature type="transmembrane region" description="Helical" evidence="1">
    <location>
        <begin position="60"/>
        <end position="79"/>
    </location>
</feature>
<gene>
    <name evidence="2" type="ORF">IAC13_09270</name>
</gene>
<comment type="caution">
    <text evidence="2">The sequence shown here is derived from an EMBL/GenBank/DDBJ whole genome shotgun (WGS) entry which is preliminary data.</text>
</comment>
<sequence length="110" mass="12046">MALGSLLILFVSMSVISILGIGLLYLLKDEKKKRVVFYALAVWGMLISAFSATSQPTNMVYQQLIAWGFGFLSVIGILVHVKAKNDASYNIARILVVLSVVLGVLKLFLL</sequence>
<proteinExistence type="predicted"/>
<dbReference type="AlphaFoldDB" id="A0A9D9I1H1"/>
<organism evidence="2 3">
    <name type="scientific">Candidatus Scybalomonas excrementavium</name>
    <dbReference type="NCBI Taxonomy" id="2840943"/>
    <lineage>
        <taxon>Bacteria</taxon>
        <taxon>Bacillati</taxon>
        <taxon>Bacillota</taxon>
        <taxon>Clostridia</taxon>
        <taxon>Lachnospirales</taxon>
        <taxon>Lachnospiraceae</taxon>
        <taxon>Lachnospiraceae incertae sedis</taxon>
        <taxon>Candidatus Scybalomonas</taxon>
    </lineage>
</organism>
<keyword evidence="1" id="KW-0812">Transmembrane</keyword>
<reference evidence="2" key="2">
    <citation type="journal article" date="2021" name="PeerJ">
        <title>Extensive microbial diversity within the chicken gut microbiome revealed by metagenomics and culture.</title>
        <authorList>
            <person name="Gilroy R."/>
            <person name="Ravi A."/>
            <person name="Getino M."/>
            <person name="Pursley I."/>
            <person name="Horton D.L."/>
            <person name="Alikhan N.F."/>
            <person name="Baker D."/>
            <person name="Gharbi K."/>
            <person name="Hall N."/>
            <person name="Watson M."/>
            <person name="Adriaenssens E.M."/>
            <person name="Foster-Nyarko E."/>
            <person name="Jarju S."/>
            <person name="Secka A."/>
            <person name="Antonio M."/>
            <person name="Oren A."/>
            <person name="Chaudhuri R.R."/>
            <person name="La Ragione R."/>
            <person name="Hildebrand F."/>
            <person name="Pallen M.J."/>
        </authorList>
    </citation>
    <scope>NUCLEOTIDE SEQUENCE</scope>
    <source>
        <strain evidence="2">E3-2379</strain>
    </source>
</reference>
<feature type="transmembrane region" description="Helical" evidence="1">
    <location>
        <begin position="6"/>
        <end position="26"/>
    </location>
</feature>
<protein>
    <submittedName>
        <fullName evidence="2">Uncharacterized protein</fullName>
    </submittedName>
</protein>
<reference evidence="2" key="1">
    <citation type="submission" date="2020-10" db="EMBL/GenBank/DDBJ databases">
        <authorList>
            <person name="Gilroy R."/>
        </authorList>
    </citation>
    <scope>NUCLEOTIDE SEQUENCE</scope>
    <source>
        <strain evidence="2">E3-2379</strain>
    </source>
</reference>
<evidence type="ECO:0000313" key="2">
    <source>
        <dbReference type="EMBL" id="MBO8464107.1"/>
    </source>
</evidence>
<feature type="transmembrane region" description="Helical" evidence="1">
    <location>
        <begin position="35"/>
        <end position="54"/>
    </location>
</feature>
<dbReference type="Proteomes" id="UP000823618">
    <property type="component" value="Unassembled WGS sequence"/>
</dbReference>
<name>A0A9D9I1H1_9FIRM</name>
<accession>A0A9D9I1H1</accession>
<feature type="transmembrane region" description="Helical" evidence="1">
    <location>
        <begin position="91"/>
        <end position="109"/>
    </location>
</feature>
<evidence type="ECO:0000313" key="3">
    <source>
        <dbReference type="Proteomes" id="UP000823618"/>
    </source>
</evidence>
<keyword evidence="1" id="KW-1133">Transmembrane helix</keyword>
<keyword evidence="1" id="KW-0472">Membrane</keyword>
<evidence type="ECO:0000256" key="1">
    <source>
        <dbReference type="SAM" id="Phobius"/>
    </source>
</evidence>